<comment type="caution">
    <text evidence="3">The sequence shown here is derived from an EMBL/GenBank/DDBJ whole genome shotgun (WGS) entry which is preliminary data.</text>
</comment>
<organism evidence="3 4">
    <name type="scientific">Sporothrix stenoceras</name>
    <dbReference type="NCBI Taxonomy" id="5173"/>
    <lineage>
        <taxon>Eukaryota</taxon>
        <taxon>Fungi</taxon>
        <taxon>Dikarya</taxon>
        <taxon>Ascomycota</taxon>
        <taxon>Pezizomycotina</taxon>
        <taxon>Sordariomycetes</taxon>
        <taxon>Sordariomycetidae</taxon>
        <taxon>Ophiostomatales</taxon>
        <taxon>Ophiostomataceae</taxon>
        <taxon>Sporothrix</taxon>
    </lineage>
</organism>
<evidence type="ECO:0000313" key="3">
    <source>
        <dbReference type="EMBL" id="KAL1898238.1"/>
    </source>
</evidence>
<feature type="compositionally biased region" description="Polar residues" evidence="2">
    <location>
        <begin position="326"/>
        <end position="346"/>
    </location>
</feature>
<dbReference type="PANTHER" id="PTHR46007">
    <property type="entry name" value="MEDIATOR OF RNA POLYMERASE II TRANSCRIPTION SUBUNIT 12"/>
    <property type="match status" value="1"/>
</dbReference>
<reference evidence="3 4" key="1">
    <citation type="journal article" date="2024" name="IMA Fungus">
        <title>IMA Genome - F19 : A genome assembly and annotation guide to empower mycologists, including annotated draft genome sequences of Ceratocystis pirilliformis, Diaporthe australafricana, Fusarium ophioides, Paecilomyces lecythidis, and Sporothrix stenoceras.</title>
        <authorList>
            <person name="Aylward J."/>
            <person name="Wilson A.M."/>
            <person name="Visagie C.M."/>
            <person name="Spraker J."/>
            <person name="Barnes I."/>
            <person name="Buitendag C."/>
            <person name="Ceriani C."/>
            <person name="Del Mar Angel L."/>
            <person name="du Plessis D."/>
            <person name="Fuchs T."/>
            <person name="Gasser K."/>
            <person name="Kramer D."/>
            <person name="Li W."/>
            <person name="Munsamy K."/>
            <person name="Piso A."/>
            <person name="Price J.L."/>
            <person name="Sonnekus B."/>
            <person name="Thomas C."/>
            <person name="van der Nest A."/>
            <person name="van Dijk A."/>
            <person name="van Heerden A."/>
            <person name="van Vuuren N."/>
            <person name="Yilmaz N."/>
            <person name="Duong T.A."/>
            <person name="van der Merwe N.A."/>
            <person name="Wingfield M.J."/>
            <person name="Wingfield B.D."/>
        </authorList>
    </citation>
    <scope>NUCLEOTIDE SEQUENCE [LARGE SCALE GENOMIC DNA]</scope>
    <source>
        <strain evidence="3 4">CMW 5346</strain>
    </source>
</reference>
<feature type="compositionally biased region" description="Basic and acidic residues" evidence="2">
    <location>
        <begin position="289"/>
        <end position="309"/>
    </location>
</feature>
<gene>
    <name evidence="3" type="ORF">Sste5346_003644</name>
</gene>
<name>A0ABR3ZC29_9PEZI</name>
<accession>A0ABR3ZC29</accession>
<evidence type="ECO:0000313" key="4">
    <source>
        <dbReference type="Proteomes" id="UP001583186"/>
    </source>
</evidence>
<feature type="region of interest" description="Disordered" evidence="2">
    <location>
        <begin position="1"/>
        <end position="353"/>
    </location>
</feature>
<dbReference type="PANTHER" id="PTHR46007:SF12">
    <property type="entry name" value="C2H2-TYPE DOMAIN-CONTAINING PROTEIN-RELATED"/>
    <property type="match status" value="1"/>
</dbReference>
<feature type="compositionally biased region" description="Low complexity" evidence="2">
    <location>
        <begin position="65"/>
        <end position="74"/>
    </location>
</feature>
<keyword evidence="4" id="KW-1185">Reference proteome</keyword>
<evidence type="ECO:0000256" key="2">
    <source>
        <dbReference type="SAM" id="MobiDB-lite"/>
    </source>
</evidence>
<evidence type="ECO:0000256" key="1">
    <source>
        <dbReference type="SAM" id="Coils"/>
    </source>
</evidence>
<feature type="compositionally biased region" description="Low complexity" evidence="2">
    <location>
        <begin position="1"/>
        <end position="47"/>
    </location>
</feature>
<protein>
    <submittedName>
        <fullName evidence="3">Uncharacterized protein</fullName>
    </submittedName>
</protein>
<feature type="coiled-coil region" evidence="1">
    <location>
        <begin position="399"/>
        <end position="447"/>
    </location>
</feature>
<feature type="compositionally biased region" description="Gly residues" evidence="2">
    <location>
        <begin position="231"/>
        <end position="254"/>
    </location>
</feature>
<dbReference type="Proteomes" id="UP001583186">
    <property type="component" value="Unassembled WGS sequence"/>
</dbReference>
<sequence>MEDTNNQQTQQNQQAQQNAQLQQQQQQQQQQQHQQHQQQAQQNQLQQEGRQSSRKRITKAPPDASNPGSNKRPSGNGGGNNNDQPPIPERTSSFPEGTTEAKKSSKRKGRSGSTPNTNTNEDSGAALTASEILRMGGADLPEDDGTNQSGGAGIHDDGEDSEATEFGEGSEAFDEASGPAATPPPEQAPSSFAARKGKGKDKDSKRKGGNGKKNKDKGVSGQDGKQSASEAGGGNGGNGGNNSGNGGNGGGSGKQEGKRNDNGGGGDENLGDYSFGTPRFIEEDMCSDEDGHGHEGHDHGDYHDFDHNHGHGHGHSHNHEGGDDSNVINLNNFPTNSRGPNDGRQQNNNSSASSAFASITHTLAGMVPLPRAPREDYMRTMTNDRRSLQETVQSLIVTLQHEQMRRMAAEDNISVLQENLTVYKDLANQYRDEANKLREETERSKKGHMQVLRDLNRFKAGQGFSQMADDFLTQKARELRQDIRDFAIQYFDGEFEDAAKNERPPARAETKLGEFMAGISPLDPFQSFLASPTRCSSAVESFLWVILAKTVFGGWYWAGGGRLPLHDVFAWMRPVDFSFAVYNDETSDSKDANGGLADPEAERRFYTWRATTAKLVSERPGIAVRDNLRNKLVEEICMTIEPYLRAANDGSHAEELHNIINKAIEFDRDTSQQASRLEWIFCRHPGQKDRGEPQRFNPNVMDIQMWEETPTDQSEVLLVVAPGLRKRGRSNGEDYSVETMLLKMDVTCDPVTDMVVG</sequence>
<keyword evidence="1" id="KW-0175">Coiled coil</keyword>
<dbReference type="EMBL" id="JAWCUI010000016">
    <property type="protein sequence ID" value="KAL1898238.1"/>
    <property type="molecule type" value="Genomic_DNA"/>
</dbReference>
<proteinExistence type="predicted"/>
<dbReference type="InterPro" id="IPR051647">
    <property type="entry name" value="Mediator_comp_sub12"/>
</dbReference>